<evidence type="ECO:0000313" key="4">
    <source>
        <dbReference type="Proteomes" id="UP000060487"/>
    </source>
</evidence>
<evidence type="ECO:0000256" key="1">
    <source>
        <dbReference type="ARBA" id="ARBA00007637"/>
    </source>
</evidence>
<dbReference type="RefSeq" id="WP_085052546.1">
    <property type="nucleotide sequence ID" value="NZ_LNQR01000068.1"/>
</dbReference>
<dbReference type="Pfam" id="PF01370">
    <property type="entry name" value="Epimerase"/>
    <property type="match status" value="1"/>
</dbReference>
<dbReference type="Gene3D" id="3.40.50.720">
    <property type="entry name" value="NAD(P)-binding Rossmann-like Domain"/>
    <property type="match status" value="1"/>
</dbReference>
<accession>A0ABR5SEK8</accession>
<dbReference type="PANTHER" id="PTHR43000">
    <property type="entry name" value="DTDP-D-GLUCOSE 4,6-DEHYDRATASE-RELATED"/>
    <property type="match status" value="1"/>
</dbReference>
<comment type="caution">
    <text evidence="3">The sequence shown here is derived from an EMBL/GenBank/DDBJ whole genome shotgun (WGS) entry which is preliminary data.</text>
</comment>
<dbReference type="Proteomes" id="UP000060487">
    <property type="component" value="Unassembled WGS sequence"/>
</dbReference>
<evidence type="ECO:0000313" key="3">
    <source>
        <dbReference type="EMBL" id="KWT84440.1"/>
    </source>
</evidence>
<comment type="similarity">
    <text evidence="1">Belongs to the NAD(P)-dependent epimerase/dehydratase family.</text>
</comment>
<dbReference type="InterPro" id="IPR036291">
    <property type="entry name" value="NAD(P)-bd_dom_sf"/>
</dbReference>
<sequence length="291" mass="32690">MEGITSVLLTGSDGFVGRHLLRRLKDKGTDVVEFDITNGRDATDINSFVGIRKVNAVVHLAARTFVPDAFENPARVYRENISGTLNVLEYCRANAIKKIIYASSYVYGRPERLPVDEHHPVGIQNPYGRSKLIGEVLIRGYYEDYGIVPVIFRPFNIYGQGQGRAFLIPSLISQCLSASDSIIVKDLSPRRDYIYIDDVIAAYMFAIFDYKCTAPEIFNIGSGESYSVEEIINKLQQITATNKKVISEGQQRKNEIPDCTADTRKIKKTFGWAPKFGIDEGLRQSVLHWAP</sequence>
<dbReference type="GO" id="GO:0003978">
    <property type="term" value="F:UDP-glucose 4-epimerase activity"/>
    <property type="evidence" value="ECO:0007669"/>
    <property type="project" value="UniProtKB-EC"/>
</dbReference>
<dbReference type="EC" id="5.1.3.2" evidence="3"/>
<keyword evidence="4" id="KW-1185">Reference proteome</keyword>
<name>A0ABR5SEK8_9BACT</name>
<protein>
    <submittedName>
        <fullName evidence="3">Glucose 4-epimerase</fullName>
        <ecNumber evidence="3">5.1.3.2</ecNumber>
    </submittedName>
</protein>
<reference evidence="3 4" key="1">
    <citation type="submission" date="2015-11" db="EMBL/GenBank/DDBJ databases">
        <authorList>
            <person name="Lin W."/>
        </authorList>
    </citation>
    <scope>NUCLEOTIDE SEQUENCE [LARGE SCALE GENOMIC DNA]</scope>
    <source>
        <strain evidence="3 4">HCH-1</strain>
    </source>
</reference>
<dbReference type="SUPFAM" id="SSF51735">
    <property type="entry name" value="NAD(P)-binding Rossmann-fold domains"/>
    <property type="match status" value="1"/>
</dbReference>
<evidence type="ECO:0000259" key="2">
    <source>
        <dbReference type="Pfam" id="PF01370"/>
    </source>
</evidence>
<dbReference type="EMBL" id="LNQR01000068">
    <property type="protein sequence ID" value="KWT84440.1"/>
    <property type="molecule type" value="Genomic_DNA"/>
</dbReference>
<dbReference type="PRINTS" id="PR01713">
    <property type="entry name" value="NUCEPIMERASE"/>
</dbReference>
<feature type="domain" description="NAD-dependent epimerase/dehydratase" evidence="2">
    <location>
        <begin position="7"/>
        <end position="221"/>
    </location>
</feature>
<dbReference type="InterPro" id="IPR001509">
    <property type="entry name" value="Epimerase_deHydtase"/>
</dbReference>
<organism evidence="3 4">
    <name type="scientific">Candidatus Magnetominusculus xianensis</name>
    <dbReference type="NCBI Taxonomy" id="1748249"/>
    <lineage>
        <taxon>Bacteria</taxon>
        <taxon>Pseudomonadati</taxon>
        <taxon>Nitrospirota</taxon>
        <taxon>Nitrospiria</taxon>
        <taxon>Nitrospirales</taxon>
        <taxon>Nitrospiraceae</taxon>
        <taxon>Candidatus Magnetominusculus</taxon>
    </lineage>
</organism>
<keyword evidence="3" id="KW-0413">Isomerase</keyword>
<gene>
    <name evidence="3" type="ORF">ASN18_1937</name>
</gene>
<proteinExistence type="inferred from homology"/>